<dbReference type="EMBL" id="JAXQNN010000003">
    <property type="protein sequence ID" value="MDZ5712757.1"/>
    <property type="molecule type" value="Genomic_DNA"/>
</dbReference>
<gene>
    <name evidence="1" type="ORF">UFB30_11010</name>
</gene>
<sequence length="124" mass="14585">MSNHHDDEEVIEFDNVYEMMPPPGTIIGEATEEEMEQAANLEIRHVAFMRLQDMNIQFDGSSYKELLKDFQDFEKDSTDFWRQIGRRLQVPYEWPIRIDHANGPIYIGDTGEYQAAEEQIVEEN</sequence>
<name>A0ABU5KNM6_9BACL</name>
<accession>A0ABU5KNM6</accession>
<comment type="caution">
    <text evidence="1">The sequence shown here is derived from an EMBL/GenBank/DDBJ whole genome shotgun (WGS) entry which is preliminary data.</text>
</comment>
<keyword evidence="2" id="KW-1185">Reference proteome</keyword>
<dbReference type="RefSeq" id="WP_322421736.1">
    <property type="nucleotide sequence ID" value="NZ_JAXQNN010000003.1"/>
</dbReference>
<reference evidence="1 2" key="1">
    <citation type="submission" date="2023-12" db="EMBL/GenBank/DDBJ databases">
        <title>Jeotgalibacillus haloalkaliphilus sp. nov., a novel salt-tolerant bacteria, isolated from the estuary of the Fenhe River into the Yellow River.</title>
        <authorList>
            <person name="Li Y."/>
        </authorList>
    </citation>
    <scope>NUCLEOTIDE SEQUENCE [LARGE SCALE GENOMIC DNA]</scope>
    <source>
        <strain evidence="1 2">HH7-29</strain>
    </source>
</reference>
<evidence type="ECO:0000313" key="2">
    <source>
        <dbReference type="Proteomes" id="UP001292084"/>
    </source>
</evidence>
<dbReference type="Proteomes" id="UP001292084">
    <property type="component" value="Unassembled WGS sequence"/>
</dbReference>
<evidence type="ECO:0000313" key="1">
    <source>
        <dbReference type="EMBL" id="MDZ5712757.1"/>
    </source>
</evidence>
<organism evidence="1 2">
    <name type="scientific">Jeotgalibacillus haloalkalitolerans</name>
    <dbReference type="NCBI Taxonomy" id="3104292"/>
    <lineage>
        <taxon>Bacteria</taxon>
        <taxon>Bacillati</taxon>
        <taxon>Bacillota</taxon>
        <taxon>Bacilli</taxon>
        <taxon>Bacillales</taxon>
        <taxon>Caryophanaceae</taxon>
        <taxon>Jeotgalibacillus</taxon>
    </lineage>
</organism>
<protein>
    <submittedName>
        <fullName evidence="1">Uncharacterized protein</fullName>
    </submittedName>
</protein>
<proteinExistence type="predicted"/>